<comment type="subcellular location">
    <subcellularLocation>
        <location evidence="1 7">Cell membrane</location>
        <topology evidence="1 7">Multi-pass membrane protein</topology>
    </subcellularLocation>
</comment>
<dbReference type="InterPro" id="IPR058127">
    <property type="entry name" value="DedA"/>
</dbReference>
<dbReference type="GO" id="GO:0005886">
    <property type="term" value="C:plasma membrane"/>
    <property type="evidence" value="ECO:0007669"/>
    <property type="project" value="UniProtKB-SubCell"/>
</dbReference>
<dbReference type="NCBIfam" id="NF008102">
    <property type="entry name" value="PRK10847.1"/>
    <property type="match status" value="1"/>
</dbReference>
<comment type="similarity">
    <text evidence="2 7">Belongs to the DedA family.</text>
</comment>
<feature type="transmembrane region" description="Helical" evidence="7">
    <location>
        <begin position="155"/>
        <end position="175"/>
    </location>
</feature>
<evidence type="ECO:0000259" key="8">
    <source>
        <dbReference type="Pfam" id="PF09335"/>
    </source>
</evidence>
<keyword evidence="6 7" id="KW-0472">Membrane</keyword>
<evidence type="ECO:0000256" key="5">
    <source>
        <dbReference type="ARBA" id="ARBA00022989"/>
    </source>
</evidence>
<keyword evidence="4 7" id="KW-0812">Transmembrane</keyword>
<reference evidence="10" key="1">
    <citation type="submission" date="2018-05" db="EMBL/GenBank/DDBJ databases">
        <title>Ignatzschineria dubaiensis sp. nov., isolated from necrotic foot tissues of dromedaries (Camelus dromedarius) and associated maggots in Dubai, United Arab Emirates.</title>
        <authorList>
            <person name="Tsang C.C."/>
            <person name="Tang J.Y.M."/>
            <person name="Fong J.Y.H."/>
            <person name="Kinne J."/>
            <person name="Lee H.H."/>
            <person name="Joseph M."/>
            <person name="Jose S."/>
            <person name="Schuster R.K."/>
            <person name="Tang Y."/>
            <person name="Sivakumar S."/>
            <person name="Chen J.H.K."/>
            <person name="Teng J.L.L."/>
            <person name="Lau S.K.P."/>
            <person name="Wernery U."/>
            <person name="Woo P.C.Y."/>
        </authorList>
    </citation>
    <scope>NUCLEOTIDE SEQUENCE [LARGE SCALE GENOMIC DNA]</scope>
    <source>
        <strain evidence="10">KCTC 22644</strain>
    </source>
</reference>
<dbReference type="PANTHER" id="PTHR30353">
    <property type="entry name" value="INNER MEMBRANE PROTEIN DEDA-RELATED"/>
    <property type="match status" value="1"/>
</dbReference>
<feature type="transmembrane region" description="Helical" evidence="7">
    <location>
        <begin position="187"/>
        <end position="209"/>
    </location>
</feature>
<proteinExistence type="inferred from homology"/>
<evidence type="ECO:0000313" key="9">
    <source>
        <dbReference type="EMBL" id="PWD80525.1"/>
    </source>
</evidence>
<evidence type="ECO:0000256" key="6">
    <source>
        <dbReference type="ARBA" id="ARBA00023136"/>
    </source>
</evidence>
<evidence type="ECO:0000256" key="1">
    <source>
        <dbReference type="ARBA" id="ARBA00004651"/>
    </source>
</evidence>
<organism evidence="9 10">
    <name type="scientific">Ignatzschineria ureiclastica</name>
    <dbReference type="NCBI Taxonomy" id="472582"/>
    <lineage>
        <taxon>Bacteria</taxon>
        <taxon>Pseudomonadati</taxon>
        <taxon>Pseudomonadota</taxon>
        <taxon>Gammaproteobacteria</taxon>
        <taxon>Cardiobacteriales</taxon>
        <taxon>Ignatzschineriaceae</taxon>
        <taxon>Ignatzschineria</taxon>
    </lineage>
</organism>
<dbReference type="OrthoDB" id="9813426at2"/>
<keyword evidence="5 7" id="KW-1133">Transmembrane helix</keyword>
<evidence type="ECO:0000256" key="7">
    <source>
        <dbReference type="RuleBase" id="RU367016"/>
    </source>
</evidence>
<evidence type="ECO:0000313" key="10">
    <source>
        <dbReference type="Proteomes" id="UP000245020"/>
    </source>
</evidence>
<accession>A0A2U2ACY6</accession>
<feature type="transmembrane region" description="Helical" evidence="7">
    <location>
        <begin position="55"/>
        <end position="82"/>
    </location>
</feature>
<evidence type="ECO:0000256" key="3">
    <source>
        <dbReference type="ARBA" id="ARBA00022475"/>
    </source>
</evidence>
<evidence type="ECO:0000256" key="4">
    <source>
        <dbReference type="ARBA" id="ARBA00022692"/>
    </source>
</evidence>
<dbReference type="AlphaFoldDB" id="A0A2U2ACY6"/>
<dbReference type="InterPro" id="IPR032816">
    <property type="entry name" value="VTT_dom"/>
</dbReference>
<sequence length="223" mass="24938">MEWITQFIDIFLHIDRYLEVIVAEYGYWIYAILILVVFCETGLVVTPFLPGDSLLFAAGALAAIGAMNIWVLWGTLLIAAILGDAVNYQIGKHLGVKPFKLDAKIFKLKYLEKTEAFYERHGGKTIILARFIPIVRTFAPFVAGASQMCYRRFGFYNVTGALLWTTSMLGAGFFFGTMPVVKENFSLVVIGIVIISALPIGIEILKAMWARSRNKVARKDNKA</sequence>
<dbReference type="PANTHER" id="PTHR30353:SF0">
    <property type="entry name" value="TRANSMEMBRANE PROTEIN"/>
    <property type="match status" value="1"/>
</dbReference>
<protein>
    <submittedName>
        <fullName evidence="9">DedA family protein</fullName>
    </submittedName>
</protein>
<dbReference type="RefSeq" id="WP_109189959.1">
    <property type="nucleotide sequence ID" value="NZ_BMYA01000004.1"/>
</dbReference>
<keyword evidence="10" id="KW-1185">Reference proteome</keyword>
<dbReference type="EMBL" id="QEWQ01000006">
    <property type="protein sequence ID" value="PWD80525.1"/>
    <property type="molecule type" value="Genomic_DNA"/>
</dbReference>
<gene>
    <name evidence="9" type="ORF">DC083_09490</name>
</gene>
<comment type="caution">
    <text evidence="9">The sequence shown here is derived from an EMBL/GenBank/DDBJ whole genome shotgun (WGS) entry which is preliminary data.</text>
</comment>
<evidence type="ECO:0000256" key="2">
    <source>
        <dbReference type="ARBA" id="ARBA00010792"/>
    </source>
</evidence>
<name>A0A2U2ACY6_9GAMM</name>
<dbReference type="Pfam" id="PF09335">
    <property type="entry name" value="VTT_dom"/>
    <property type="match status" value="1"/>
</dbReference>
<feature type="transmembrane region" description="Helical" evidence="7">
    <location>
        <begin position="27"/>
        <end position="49"/>
    </location>
</feature>
<feature type="domain" description="VTT" evidence="8">
    <location>
        <begin position="49"/>
        <end position="172"/>
    </location>
</feature>
<dbReference type="InterPro" id="IPR032818">
    <property type="entry name" value="DedA-like"/>
</dbReference>
<keyword evidence="3 7" id="KW-1003">Cell membrane</keyword>
<dbReference type="Proteomes" id="UP000245020">
    <property type="component" value="Unassembled WGS sequence"/>
</dbReference>